<keyword evidence="2 3" id="KW-0040">ANK repeat</keyword>
<feature type="repeat" description="ANK" evidence="3">
    <location>
        <begin position="171"/>
        <end position="206"/>
    </location>
</feature>
<dbReference type="SUPFAM" id="SSF48403">
    <property type="entry name" value="Ankyrin repeat"/>
    <property type="match status" value="1"/>
</dbReference>
<protein>
    <submittedName>
        <fullName evidence="4">Uncharacterized protein</fullName>
    </submittedName>
</protein>
<accession>A0A232FIR8</accession>
<dbReference type="PROSITE" id="PS50297">
    <property type="entry name" value="ANK_REP_REGION"/>
    <property type="match status" value="4"/>
</dbReference>
<dbReference type="InterPro" id="IPR002110">
    <property type="entry name" value="Ankyrin_rpt"/>
</dbReference>
<feature type="repeat" description="ANK" evidence="3">
    <location>
        <begin position="94"/>
        <end position="130"/>
    </location>
</feature>
<evidence type="ECO:0000256" key="3">
    <source>
        <dbReference type="PROSITE-ProRule" id="PRU00023"/>
    </source>
</evidence>
<dbReference type="SMART" id="SM00248">
    <property type="entry name" value="ANK"/>
    <property type="match status" value="9"/>
</dbReference>
<dbReference type="PANTHER" id="PTHR24126">
    <property type="entry name" value="ANKYRIN REPEAT, PH AND SEC7 DOMAIN CONTAINING PROTEIN SECG-RELATED"/>
    <property type="match status" value="1"/>
</dbReference>
<evidence type="ECO:0000313" key="4">
    <source>
        <dbReference type="EMBL" id="OXU30572.1"/>
    </source>
</evidence>
<dbReference type="PANTHER" id="PTHR24126:SF14">
    <property type="entry name" value="ANK_REP_REGION DOMAIN-CONTAINING PROTEIN"/>
    <property type="match status" value="1"/>
</dbReference>
<comment type="caution">
    <text evidence="4">The sequence shown here is derived from an EMBL/GenBank/DDBJ whole genome shotgun (WGS) entry which is preliminary data.</text>
</comment>
<feature type="repeat" description="ANK" evidence="3">
    <location>
        <begin position="131"/>
        <end position="170"/>
    </location>
</feature>
<dbReference type="InterPro" id="IPR036770">
    <property type="entry name" value="Ankyrin_rpt-contain_sf"/>
</dbReference>
<evidence type="ECO:0000256" key="1">
    <source>
        <dbReference type="ARBA" id="ARBA00022737"/>
    </source>
</evidence>
<dbReference type="Proteomes" id="UP000215335">
    <property type="component" value="Unassembled WGS sequence"/>
</dbReference>
<keyword evidence="5" id="KW-1185">Reference proteome</keyword>
<feature type="repeat" description="ANK" evidence="3">
    <location>
        <begin position="315"/>
        <end position="347"/>
    </location>
</feature>
<dbReference type="EMBL" id="NNAY01000146">
    <property type="protein sequence ID" value="OXU30572.1"/>
    <property type="molecule type" value="Genomic_DNA"/>
</dbReference>
<dbReference type="OrthoDB" id="1577640at2759"/>
<dbReference type="AlphaFoldDB" id="A0A232FIR8"/>
<sequence length="595" mass="67619">MTNRDTPLHSAVRSYDSDLGPIKSLLEQDVSDIDVANSEGQTPLHLVLLTFNELVKSSRFPLGYMAYRWSLYDKMDLIELLLDYGADVNAVDANGDTILHLLVVQRDGFVCKKIAELLLKHGAEVNVVNVNGDTPLHTLIGENGRLDTSCNLELAVYLLEHGADVNAVNAKGETLLHLAVRNESFSTEKLIEYLLERGAKDEIVDVNGDTPLHVLYQQDNKLCTCNHLRVFLRKCRNINSTNSKGETPLHLTVRNKKYCQLPLIKLLVDRGADVGREDALGENVYQAYCKVVNEDENRRREPMLDILLRSEERRHVNSSLHVASLFHNVDSVHRLLRRGSDVNATADFGFSPLFYALIEHEYRRDKIVDMRSVVKLLLDYGADVDHRFTHSDLLLDTGMERYGHQYAHEVCSLVELAEYGTNGMCHEDYKAVRYHFFKHVVKLLALVEMGCNEQYDHLLVSRKPREICLRLLGEEEFNVWRSRCFEELNSMSEIEIGESKLTFLELMLASTTKTAIFAKNKLSVEAFHAEKGLFPMYHGMLDAKLAKALERRKLVESAATVLSEALKFADPSDEFFSRTLAYCSNQDLINIINRG</sequence>
<dbReference type="PROSITE" id="PS50088">
    <property type="entry name" value="ANK_REPEAT"/>
    <property type="match status" value="5"/>
</dbReference>
<dbReference type="Pfam" id="PF12796">
    <property type="entry name" value="Ank_2"/>
    <property type="match status" value="2"/>
</dbReference>
<evidence type="ECO:0000256" key="2">
    <source>
        <dbReference type="ARBA" id="ARBA00023043"/>
    </source>
</evidence>
<evidence type="ECO:0000313" key="5">
    <source>
        <dbReference type="Proteomes" id="UP000215335"/>
    </source>
</evidence>
<proteinExistence type="predicted"/>
<dbReference type="Gene3D" id="1.25.40.20">
    <property type="entry name" value="Ankyrin repeat-containing domain"/>
    <property type="match status" value="2"/>
</dbReference>
<dbReference type="STRING" id="543379.A0A232FIR8"/>
<feature type="repeat" description="ANK" evidence="3">
    <location>
        <begin position="244"/>
        <end position="279"/>
    </location>
</feature>
<organism evidence="4 5">
    <name type="scientific">Trichomalopsis sarcophagae</name>
    <dbReference type="NCBI Taxonomy" id="543379"/>
    <lineage>
        <taxon>Eukaryota</taxon>
        <taxon>Metazoa</taxon>
        <taxon>Ecdysozoa</taxon>
        <taxon>Arthropoda</taxon>
        <taxon>Hexapoda</taxon>
        <taxon>Insecta</taxon>
        <taxon>Pterygota</taxon>
        <taxon>Neoptera</taxon>
        <taxon>Endopterygota</taxon>
        <taxon>Hymenoptera</taxon>
        <taxon>Apocrita</taxon>
        <taxon>Proctotrupomorpha</taxon>
        <taxon>Chalcidoidea</taxon>
        <taxon>Pteromalidae</taxon>
        <taxon>Pteromalinae</taxon>
        <taxon>Trichomalopsis</taxon>
    </lineage>
</organism>
<gene>
    <name evidence="4" type="ORF">TSAR_007177</name>
</gene>
<name>A0A232FIR8_9HYME</name>
<keyword evidence="1" id="KW-0677">Repeat</keyword>
<reference evidence="4 5" key="1">
    <citation type="journal article" date="2017" name="Curr. Biol.">
        <title>The Evolution of Venom by Co-option of Single-Copy Genes.</title>
        <authorList>
            <person name="Martinson E.O."/>
            <person name="Mrinalini"/>
            <person name="Kelkar Y.D."/>
            <person name="Chang C.H."/>
            <person name="Werren J.H."/>
        </authorList>
    </citation>
    <scope>NUCLEOTIDE SEQUENCE [LARGE SCALE GENOMIC DNA]</scope>
    <source>
        <strain evidence="4 5">Alberta</strain>
        <tissue evidence="4">Whole body</tissue>
    </source>
</reference>